<dbReference type="EMBL" id="JBEFKJ010000014">
    <property type="protein sequence ID" value="KAL2042511.1"/>
    <property type="molecule type" value="Genomic_DNA"/>
</dbReference>
<name>A0ABR4ACC5_9LECA</name>
<evidence type="ECO:0000313" key="1">
    <source>
        <dbReference type="EMBL" id="KAL2042511.1"/>
    </source>
</evidence>
<accession>A0ABR4ACC5</accession>
<dbReference type="Proteomes" id="UP001590950">
    <property type="component" value="Unassembled WGS sequence"/>
</dbReference>
<protein>
    <submittedName>
        <fullName evidence="1">Uncharacterized protein</fullName>
    </submittedName>
</protein>
<evidence type="ECO:0000313" key="2">
    <source>
        <dbReference type="Proteomes" id="UP001590950"/>
    </source>
</evidence>
<gene>
    <name evidence="1" type="ORF">N7G274_005004</name>
</gene>
<organism evidence="1 2">
    <name type="scientific">Stereocaulon virgatum</name>
    <dbReference type="NCBI Taxonomy" id="373712"/>
    <lineage>
        <taxon>Eukaryota</taxon>
        <taxon>Fungi</taxon>
        <taxon>Dikarya</taxon>
        <taxon>Ascomycota</taxon>
        <taxon>Pezizomycotina</taxon>
        <taxon>Lecanoromycetes</taxon>
        <taxon>OSLEUM clade</taxon>
        <taxon>Lecanoromycetidae</taxon>
        <taxon>Lecanorales</taxon>
        <taxon>Lecanorineae</taxon>
        <taxon>Stereocaulaceae</taxon>
        <taxon>Stereocaulon</taxon>
    </lineage>
</organism>
<proteinExistence type="predicted"/>
<reference evidence="1 2" key="1">
    <citation type="submission" date="2024-09" db="EMBL/GenBank/DDBJ databases">
        <title>Rethinking Asexuality: The Enigmatic Case of Functional Sexual Genes in Lepraria (Stereocaulaceae).</title>
        <authorList>
            <person name="Doellman M."/>
            <person name="Sun Y."/>
            <person name="Barcenas-Pena A."/>
            <person name="Lumbsch H.T."/>
            <person name="Grewe F."/>
        </authorList>
    </citation>
    <scope>NUCLEOTIDE SEQUENCE [LARGE SCALE GENOMIC DNA]</scope>
    <source>
        <strain evidence="1 2">Mercado 3170</strain>
    </source>
</reference>
<dbReference type="InterPro" id="IPR010816">
    <property type="entry name" value="Het-C"/>
</dbReference>
<comment type="caution">
    <text evidence="1">The sequence shown here is derived from an EMBL/GenBank/DDBJ whole genome shotgun (WGS) entry which is preliminary data.</text>
</comment>
<sequence>MKHLGGGLHCLEDFAAHSNYVKLCLRMIGQREPASGLRDVFVYVGDATTATTAAGSAPPLVTGSFGPLDLYVSLLGELDNQVASGSLSELDMRMGSVGGPLASNVNKSKFFSKEQSSLELKFRQQSPANNLCSIGGSQVVH</sequence>
<keyword evidence="2" id="KW-1185">Reference proteome</keyword>
<dbReference type="Pfam" id="PF07217">
    <property type="entry name" value="Het-C"/>
    <property type="match status" value="1"/>
</dbReference>